<feature type="region of interest" description="Disordered" evidence="1">
    <location>
        <begin position="1"/>
        <end position="55"/>
    </location>
</feature>
<accession>A0A5N5CZI6</accession>
<evidence type="ECO:0000313" key="2">
    <source>
        <dbReference type="EMBL" id="KAB2570771.1"/>
    </source>
</evidence>
<feature type="compositionally biased region" description="Low complexity" evidence="1">
    <location>
        <begin position="10"/>
        <end position="21"/>
    </location>
</feature>
<feature type="compositionally biased region" description="Polar residues" evidence="1">
    <location>
        <begin position="390"/>
        <end position="405"/>
    </location>
</feature>
<keyword evidence="3" id="KW-1185">Reference proteome</keyword>
<reference evidence="2 3" key="1">
    <citation type="journal article" date="2019" name="Sci. Rep.">
        <title>A multi-omics analysis of the grapevine pathogen Lasiodiplodia theobromae reveals that temperature affects the expression of virulence- and pathogenicity-related genes.</title>
        <authorList>
            <person name="Felix C."/>
            <person name="Meneses R."/>
            <person name="Goncalves M.F.M."/>
            <person name="Tilleman L."/>
            <person name="Duarte A.S."/>
            <person name="Jorrin-Novo J.V."/>
            <person name="Van de Peer Y."/>
            <person name="Deforce D."/>
            <person name="Van Nieuwerburgh F."/>
            <person name="Esteves A.C."/>
            <person name="Alves A."/>
        </authorList>
    </citation>
    <scope>NUCLEOTIDE SEQUENCE [LARGE SCALE GENOMIC DNA]</scope>
    <source>
        <strain evidence="2 3">LA-SOL3</strain>
    </source>
</reference>
<dbReference type="AlphaFoldDB" id="A0A5N5CZI6"/>
<name>A0A5N5CZI6_9PEZI</name>
<evidence type="ECO:0000313" key="3">
    <source>
        <dbReference type="Proteomes" id="UP000325902"/>
    </source>
</evidence>
<feature type="region of interest" description="Disordered" evidence="1">
    <location>
        <begin position="369"/>
        <end position="442"/>
    </location>
</feature>
<organism evidence="2 3">
    <name type="scientific">Lasiodiplodia theobromae</name>
    <dbReference type="NCBI Taxonomy" id="45133"/>
    <lineage>
        <taxon>Eukaryota</taxon>
        <taxon>Fungi</taxon>
        <taxon>Dikarya</taxon>
        <taxon>Ascomycota</taxon>
        <taxon>Pezizomycotina</taxon>
        <taxon>Dothideomycetes</taxon>
        <taxon>Dothideomycetes incertae sedis</taxon>
        <taxon>Botryosphaeriales</taxon>
        <taxon>Botryosphaeriaceae</taxon>
        <taxon>Lasiodiplodia</taxon>
    </lineage>
</organism>
<dbReference type="EMBL" id="VCHE01000123">
    <property type="protein sequence ID" value="KAB2570771.1"/>
    <property type="molecule type" value="Genomic_DNA"/>
</dbReference>
<evidence type="ECO:0000256" key="1">
    <source>
        <dbReference type="SAM" id="MobiDB-lite"/>
    </source>
</evidence>
<feature type="compositionally biased region" description="Basic and acidic residues" evidence="1">
    <location>
        <begin position="194"/>
        <end position="208"/>
    </location>
</feature>
<proteinExistence type="predicted"/>
<comment type="caution">
    <text evidence="2">The sequence shown here is derived from an EMBL/GenBank/DDBJ whole genome shotgun (WGS) entry which is preliminary data.</text>
</comment>
<feature type="compositionally biased region" description="Acidic residues" evidence="1">
    <location>
        <begin position="380"/>
        <end position="389"/>
    </location>
</feature>
<feature type="compositionally biased region" description="Basic residues" evidence="1">
    <location>
        <begin position="432"/>
        <end position="442"/>
    </location>
</feature>
<gene>
    <name evidence="2" type="ORF">DBV05_g10547</name>
</gene>
<dbReference type="Proteomes" id="UP000325902">
    <property type="component" value="Unassembled WGS sequence"/>
</dbReference>
<feature type="region of interest" description="Disordered" evidence="1">
    <location>
        <begin position="188"/>
        <end position="208"/>
    </location>
</feature>
<sequence>MAPSTFDHQGTPPGTTSFSSSNDCLETSRSPKPDSLPRTIVSGRTTTDPPPIPEARFPVEAQLSFKSAVRKRRLAPYLLEKIQNFREGNGQGLPTTGVLRHVRQKDYDELNDLLEKDPALEYFAFRQLKIIYNPKRRRLSYNMPGPVHEATIDGVADLINDQLKDIRTKWPLPDVDGKHQENLAEQIRSRGSTRVKERTTGDKTDPDKNWIFTGAGDRSCFTLEVANSQNYGEIREKAKNLISKCRGRPGMVLIISISYNEPNAKKFKKAAAYTILALRDVKQKDGSVKRQVDPVQGRTIIRDSSGKAQDGSISFTIKDMLGLKNEEAYEKKRNSEDPTVAMYTAQILDTKIELSFAAITKMIEEGEETAKLETINDNNPDSEDEDFETSDNFSPEDSVDSWPSSESDKQDDPDDGTYKPSHQGENENAGKGPRRSRRLAKA</sequence>
<protein>
    <submittedName>
        <fullName evidence="2">Uncharacterized protein</fullName>
    </submittedName>
</protein>